<gene>
    <name evidence="1" type="ORF">H5V43_03980</name>
</gene>
<accession>A0A7M2GI99</accession>
<dbReference type="KEGG" id="sbar:H5V43_03980"/>
<reference evidence="2" key="1">
    <citation type="submission" date="2020-08" db="EMBL/GenBank/DDBJ databases">
        <title>Complete genome sequence of Sphingobium barthaii strain KK22, a high-molecular-weight polycyclic aromatic hydrocarbon-degrading soil bacterium.</title>
        <authorList>
            <person name="Mori J.F."/>
            <person name="Kanaly R.A."/>
        </authorList>
    </citation>
    <scope>NUCLEOTIDE SEQUENCE [LARGE SCALE GENOMIC DNA]</scope>
    <source>
        <strain evidence="2">KK22</strain>
    </source>
</reference>
<evidence type="ECO:0000313" key="2">
    <source>
        <dbReference type="Proteomes" id="UP000593663"/>
    </source>
</evidence>
<dbReference type="AlphaFoldDB" id="A0A7M2GI99"/>
<dbReference type="EMBL" id="CP060035">
    <property type="protein sequence ID" value="QOT72313.1"/>
    <property type="molecule type" value="Genomic_DNA"/>
</dbReference>
<organism evidence="1 2">
    <name type="scientific">Sphingobium fuliginis (strain ATCC 27551)</name>
    <dbReference type="NCBI Taxonomy" id="336203"/>
    <lineage>
        <taxon>Bacteria</taxon>
        <taxon>Pseudomonadati</taxon>
        <taxon>Pseudomonadota</taxon>
        <taxon>Alphaproteobacteria</taxon>
        <taxon>Sphingomonadales</taxon>
        <taxon>Sphingomonadaceae</taxon>
        <taxon>Sphingobium</taxon>
    </lineage>
</organism>
<dbReference type="RefSeq" id="WP_025546437.1">
    <property type="nucleotide sequence ID" value="NZ_BATN01000001.1"/>
</dbReference>
<evidence type="ECO:0000313" key="1">
    <source>
        <dbReference type="EMBL" id="QOT72313.1"/>
    </source>
</evidence>
<protein>
    <submittedName>
        <fullName evidence="1">Uncharacterized protein</fullName>
    </submittedName>
</protein>
<proteinExistence type="predicted"/>
<sequence length="107" mass="11714">MPERSTAHHASHDDDAILLRFATLEIALTEEELSMASILEFDPDANAPLPVADATPDTPPMRAISGAAFSRRTWEKLAGRHFSPSPTLAAPQPLLRFLEWRARSPAA</sequence>
<name>A0A7M2GI99_SPHSA</name>
<dbReference type="Proteomes" id="UP000593663">
    <property type="component" value="Chromosome 1"/>
</dbReference>